<dbReference type="EMBL" id="QPMK01000001">
    <property type="protein sequence ID" value="RDD68212.1"/>
    <property type="molecule type" value="Genomic_DNA"/>
</dbReference>
<accession>A0A369TTJ9</accession>
<evidence type="ECO:0000313" key="3">
    <source>
        <dbReference type="Proteomes" id="UP000253977"/>
    </source>
</evidence>
<comment type="caution">
    <text evidence="2">The sequence shown here is derived from an EMBL/GenBank/DDBJ whole genome shotgun (WGS) entry which is preliminary data.</text>
</comment>
<reference evidence="2 3" key="1">
    <citation type="submission" date="2018-07" db="EMBL/GenBank/DDBJ databases">
        <title>Thalassococcus profundi sp. nov., a marine bacterium isolated from deep seawater of Okinawa Trough.</title>
        <authorList>
            <person name="Yu M."/>
        </authorList>
    </citation>
    <scope>NUCLEOTIDE SEQUENCE [LARGE SCALE GENOMIC DNA]</scope>
    <source>
        <strain evidence="2 3">WRAS1</strain>
    </source>
</reference>
<evidence type="ECO:0000256" key="1">
    <source>
        <dbReference type="SAM" id="SignalP"/>
    </source>
</evidence>
<gene>
    <name evidence="2" type="ORF">DU478_01715</name>
</gene>
<keyword evidence="1" id="KW-0732">Signal</keyword>
<evidence type="ECO:0008006" key="4">
    <source>
        <dbReference type="Google" id="ProtNLM"/>
    </source>
</evidence>
<dbReference type="Proteomes" id="UP000253977">
    <property type="component" value="Unassembled WGS sequence"/>
</dbReference>
<organism evidence="2 3">
    <name type="scientific">Thalassococcus profundi</name>
    <dbReference type="NCBI Taxonomy" id="2282382"/>
    <lineage>
        <taxon>Bacteria</taxon>
        <taxon>Pseudomonadati</taxon>
        <taxon>Pseudomonadota</taxon>
        <taxon>Alphaproteobacteria</taxon>
        <taxon>Rhodobacterales</taxon>
        <taxon>Roseobacteraceae</taxon>
        <taxon>Thalassococcus</taxon>
    </lineage>
</organism>
<sequence>MRHLWPVACLWILASGALAQTLPVRSGEHGGFTRLVVDLPGEVAWQLDPQKEAAGYLLRFPDRGFGFDTGTVFDRIGTGRVAAVTSPTPGTLAIDLACDCVIAAQLVGQRMLAMDISAADQPEDTEAATAMPPQPDWASLPRRPDPFERLLVQELEAALPTEEERAIEQAFAEEIASAATYGLLSLNRRPAPAPAPAAPVGSSDATVAPQMHETTMEDVARMFLDRGGADRRIRLNGDRCLPETSLSIGDWGGEGSYPQQIGALRTRLTGEFDRPHPETVAALARLYLHVGFGAEARSVLDMADVPEAATLSSLARIIDDEDAGSGVFAGQAHCDTPAAMWAVLGAEPGAVPDEVNENAILNAFESLPPHLKQLLAARLSDGLHAAGATKAARSVLARVKRGIDALPPDIKLAEAQIDAPEKDVTETMAQLEEIAETAGPETSAAAVESLISLAAREDRPVAPGMTELASAYVTEYRGTEEAAKLWRAHIRALLSQVRIGEALSEIATSADIDAQTRDDMRSEVFRALVTRADDVTFLRHVVTDLRPGTADSSDQVLAAAIDRLLTLGLADEAMAAITQLDMPASDRMRQLLTARAHLGLAQPEEAELTLLGLQGDEAQALRIEARLQMGDYAYAADVYSAEGQADDLRQAAWIAGDWQRLPADGEDDPLSEAAQLAVQPTVVPDNTLSATGALADEAAQSRKTLRALLDSTALSPEAAN</sequence>
<keyword evidence="3" id="KW-1185">Reference proteome</keyword>
<feature type="chain" id="PRO_5016571321" description="HEAT repeat domain-containing protein" evidence="1">
    <location>
        <begin position="20"/>
        <end position="720"/>
    </location>
</feature>
<name>A0A369TTJ9_9RHOB</name>
<dbReference type="AlphaFoldDB" id="A0A369TTJ9"/>
<feature type="signal peptide" evidence="1">
    <location>
        <begin position="1"/>
        <end position="19"/>
    </location>
</feature>
<evidence type="ECO:0000313" key="2">
    <source>
        <dbReference type="EMBL" id="RDD68212.1"/>
    </source>
</evidence>
<proteinExistence type="predicted"/>
<protein>
    <recommendedName>
        <fullName evidence="4">HEAT repeat domain-containing protein</fullName>
    </recommendedName>
</protein>